<gene>
    <name evidence="2" type="primary">rquA</name>
    <name evidence="2" type="ORF">JY500_11165</name>
</gene>
<keyword evidence="3" id="KW-1185">Reference proteome</keyword>
<evidence type="ECO:0000313" key="2">
    <source>
        <dbReference type="EMBL" id="QSI75092.1"/>
    </source>
</evidence>
<feature type="domain" description="Methyltransferase" evidence="1">
    <location>
        <begin position="79"/>
        <end position="168"/>
    </location>
</feature>
<dbReference type="GO" id="GO:0032259">
    <property type="term" value="P:methylation"/>
    <property type="evidence" value="ECO:0007669"/>
    <property type="project" value="UniProtKB-KW"/>
</dbReference>
<dbReference type="EMBL" id="CP071060">
    <property type="protein sequence ID" value="QSI75092.1"/>
    <property type="molecule type" value="Genomic_DNA"/>
</dbReference>
<protein>
    <submittedName>
        <fullName evidence="2">Rhodoquinone biosynthesis methyltransferase RquA</fullName>
    </submittedName>
</protein>
<dbReference type="Gene3D" id="3.40.50.150">
    <property type="entry name" value="Vaccinia Virus protein VP39"/>
    <property type="match status" value="1"/>
</dbReference>
<keyword evidence="2" id="KW-0808">Transferase</keyword>
<dbReference type="Pfam" id="PF13649">
    <property type="entry name" value="Methyltransf_25"/>
    <property type="match status" value="1"/>
</dbReference>
<dbReference type="InterPro" id="IPR041698">
    <property type="entry name" value="Methyltransf_25"/>
</dbReference>
<reference evidence="2 3" key="1">
    <citation type="submission" date="2021-02" db="EMBL/GenBank/DDBJ databases">
        <title>Niveibacterium changnyeongensis HC41.</title>
        <authorList>
            <person name="Kang M."/>
        </authorList>
    </citation>
    <scope>NUCLEOTIDE SEQUENCE [LARGE SCALE GENOMIC DNA]</scope>
    <source>
        <strain evidence="2 3">HC41</strain>
    </source>
</reference>
<evidence type="ECO:0000313" key="3">
    <source>
        <dbReference type="Proteomes" id="UP000663570"/>
    </source>
</evidence>
<proteinExistence type="predicted"/>
<sequence length="239" mass="27057">MTNEAIAAQRAPAARAPAAGLPDYMTEVYDWAYVNPRWVRFLDRNAVVSTLLFGNAGRLMRAYLKRIKPGMRVWQVAHVYGDLVQRVAQRVGPEGHFDLTDVTPIQISQARGKLGGIPQAHVTEHDASTWAGSADYDLVCSFFLLHEIPDALKHAVVDRMLSRVAPGGTVFFVDYHRPALWQPVGWLLRLVNHYLEPFAYAMWGREIRDFASNADAFTWHKTTYFGGVYQAVEVRRREA</sequence>
<dbReference type="GO" id="GO:0008168">
    <property type="term" value="F:methyltransferase activity"/>
    <property type="evidence" value="ECO:0007669"/>
    <property type="project" value="UniProtKB-KW"/>
</dbReference>
<dbReference type="RefSeq" id="WP_172200287.1">
    <property type="nucleotide sequence ID" value="NZ_CP071060.1"/>
</dbReference>
<organism evidence="2 3">
    <name type="scientific">Niveibacterium microcysteis</name>
    <dbReference type="NCBI Taxonomy" id="2811415"/>
    <lineage>
        <taxon>Bacteria</taxon>
        <taxon>Pseudomonadati</taxon>
        <taxon>Pseudomonadota</taxon>
        <taxon>Betaproteobacteria</taxon>
        <taxon>Rhodocyclales</taxon>
        <taxon>Rhodocyclaceae</taxon>
        <taxon>Niveibacterium</taxon>
    </lineage>
</organism>
<keyword evidence="2" id="KW-0489">Methyltransferase</keyword>
<dbReference type="SUPFAM" id="SSF53335">
    <property type="entry name" value="S-adenosyl-L-methionine-dependent methyltransferases"/>
    <property type="match status" value="1"/>
</dbReference>
<dbReference type="Proteomes" id="UP000663570">
    <property type="component" value="Chromosome"/>
</dbReference>
<accession>A0ABX7M6P5</accession>
<dbReference type="InterPro" id="IPR029063">
    <property type="entry name" value="SAM-dependent_MTases_sf"/>
</dbReference>
<name>A0ABX7M6P5_9RHOO</name>
<evidence type="ECO:0000259" key="1">
    <source>
        <dbReference type="Pfam" id="PF13649"/>
    </source>
</evidence>
<dbReference type="NCBIfam" id="NF038261">
    <property type="entry name" value="rhodoquin_RquA"/>
    <property type="match status" value="1"/>
</dbReference>